<name>A0A4Y9ZQT5_9AGAM</name>
<keyword evidence="2" id="KW-1185">Reference proteome</keyword>
<dbReference type="Proteomes" id="UP000298061">
    <property type="component" value="Unassembled WGS sequence"/>
</dbReference>
<dbReference type="PANTHER" id="PTHR35871:SF1">
    <property type="entry name" value="CXC1-LIKE CYSTEINE CLUSTER ASSOCIATED WITH KDZ TRANSPOSASES DOMAIN-CONTAINING PROTEIN"/>
    <property type="match status" value="1"/>
</dbReference>
<evidence type="ECO:0000313" key="2">
    <source>
        <dbReference type="Proteomes" id="UP000298061"/>
    </source>
</evidence>
<dbReference type="OrthoDB" id="6511194at2759"/>
<comment type="caution">
    <text evidence="1">The sequence shown here is derived from an EMBL/GenBank/DDBJ whole genome shotgun (WGS) entry which is preliminary data.</text>
</comment>
<evidence type="ECO:0000313" key="1">
    <source>
        <dbReference type="EMBL" id="TFY76614.1"/>
    </source>
</evidence>
<organism evidence="1 2">
    <name type="scientific">Hericium alpestre</name>
    <dbReference type="NCBI Taxonomy" id="135208"/>
    <lineage>
        <taxon>Eukaryota</taxon>
        <taxon>Fungi</taxon>
        <taxon>Dikarya</taxon>
        <taxon>Basidiomycota</taxon>
        <taxon>Agaricomycotina</taxon>
        <taxon>Agaricomycetes</taxon>
        <taxon>Russulales</taxon>
        <taxon>Hericiaceae</taxon>
        <taxon>Hericium</taxon>
    </lineage>
</organism>
<reference evidence="1 2" key="1">
    <citation type="submission" date="2019-02" db="EMBL/GenBank/DDBJ databases">
        <title>Genome sequencing of the rare red list fungi Hericium alpestre (H. flagellum).</title>
        <authorList>
            <person name="Buettner E."/>
            <person name="Kellner H."/>
        </authorList>
    </citation>
    <scope>NUCLEOTIDE SEQUENCE [LARGE SCALE GENOMIC DNA]</scope>
    <source>
        <strain evidence="1 2">DSM 108284</strain>
    </source>
</reference>
<dbReference type="PANTHER" id="PTHR35871">
    <property type="entry name" value="EXPRESSED PROTEIN"/>
    <property type="match status" value="1"/>
</dbReference>
<sequence>MRMAQIWMHHLGYRWKKSPRGQYVDGHKRDDVREYRDTVYLPKIAEADGCRRVWNRDGKEDEESRARRNPNEPVVVDHYHDETHFTANDRRDLRWVHDDEKPVPRAKTEGATLMVADFVSADCGWLCSPDGSLSARVLFKAGIARDGWFDNNDIIRQVTLAMDILDEFYPHERHRFIFDNATTHRKRSDDALSARNMSKKPTQAGKATWGVWRTKTGPDGKPIYGPNGKVVKEKIRMADARFSNGEPQSLYFPEGHPRAGVFKGMAQILIERGFNEQLINGLRTECKGFKCPPSSQWDPEHPCCCRRLLYNEPDFVSVPSILEMHCQARGYEVIFLPKFHCELNPIEQCWGRAKRYYRELPPSSKEADLERNALESLDSVPLESIRR</sequence>
<dbReference type="EMBL" id="SFCI01001152">
    <property type="protein sequence ID" value="TFY76614.1"/>
    <property type="molecule type" value="Genomic_DNA"/>
</dbReference>
<proteinExistence type="predicted"/>
<dbReference type="AlphaFoldDB" id="A0A4Y9ZQT5"/>
<dbReference type="GO" id="GO:0003676">
    <property type="term" value="F:nucleic acid binding"/>
    <property type="evidence" value="ECO:0007669"/>
    <property type="project" value="InterPro"/>
</dbReference>
<accession>A0A4Y9ZQT5</accession>
<dbReference type="Gene3D" id="3.30.420.10">
    <property type="entry name" value="Ribonuclease H-like superfamily/Ribonuclease H"/>
    <property type="match status" value="1"/>
</dbReference>
<protein>
    <recommendedName>
        <fullName evidence="3">Tc1-like transposase DDE domain-containing protein</fullName>
    </recommendedName>
</protein>
<evidence type="ECO:0008006" key="3">
    <source>
        <dbReference type="Google" id="ProtNLM"/>
    </source>
</evidence>
<dbReference type="InterPro" id="IPR036397">
    <property type="entry name" value="RNaseH_sf"/>
</dbReference>
<gene>
    <name evidence="1" type="ORF">EWM64_g7399</name>
</gene>